<dbReference type="PANTHER" id="PTHR16201:SF37">
    <property type="entry name" value="PQ-LOOP REPEAT-CONTAINING PROTEIN"/>
    <property type="match status" value="1"/>
</dbReference>
<evidence type="ECO:0000313" key="7">
    <source>
        <dbReference type="EMBL" id="GME73594.1"/>
    </source>
</evidence>
<dbReference type="AlphaFoldDB" id="A0A9W6T181"/>
<evidence type="ECO:0000256" key="3">
    <source>
        <dbReference type="ARBA" id="ARBA00022989"/>
    </source>
</evidence>
<evidence type="ECO:0000256" key="4">
    <source>
        <dbReference type="ARBA" id="ARBA00023136"/>
    </source>
</evidence>
<gene>
    <name evidence="7" type="ORF">Cboi02_000410300</name>
</gene>
<evidence type="ECO:0000256" key="5">
    <source>
        <dbReference type="SAM" id="MobiDB-lite"/>
    </source>
</evidence>
<organism evidence="7 8">
    <name type="scientific">Candida boidinii</name>
    <name type="common">Yeast</name>
    <dbReference type="NCBI Taxonomy" id="5477"/>
    <lineage>
        <taxon>Eukaryota</taxon>
        <taxon>Fungi</taxon>
        <taxon>Dikarya</taxon>
        <taxon>Ascomycota</taxon>
        <taxon>Saccharomycotina</taxon>
        <taxon>Pichiomycetes</taxon>
        <taxon>Pichiales</taxon>
        <taxon>Pichiaceae</taxon>
        <taxon>Ogataea</taxon>
        <taxon>Ogataea/Candida clade</taxon>
    </lineage>
</organism>
<evidence type="ECO:0000256" key="6">
    <source>
        <dbReference type="SAM" id="Phobius"/>
    </source>
</evidence>
<feature type="transmembrane region" description="Helical" evidence="6">
    <location>
        <begin position="42"/>
        <end position="60"/>
    </location>
</feature>
<keyword evidence="4 6" id="KW-0472">Membrane</keyword>
<keyword evidence="2 6" id="KW-0812">Transmembrane</keyword>
<feature type="transmembrane region" description="Helical" evidence="6">
    <location>
        <begin position="132"/>
        <end position="152"/>
    </location>
</feature>
<dbReference type="InterPro" id="IPR051415">
    <property type="entry name" value="LAAT-1"/>
</dbReference>
<dbReference type="EMBL" id="BSXN01001563">
    <property type="protein sequence ID" value="GME73594.1"/>
    <property type="molecule type" value="Genomic_DNA"/>
</dbReference>
<comment type="subcellular location">
    <subcellularLocation>
        <location evidence="1">Membrane</location>
        <topology evidence="1">Multi-pass membrane protein</topology>
    </subcellularLocation>
</comment>
<reference evidence="7" key="1">
    <citation type="submission" date="2023-04" db="EMBL/GenBank/DDBJ databases">
        <title>Candida boidinii NBRC 10035.</title>
        <authorList>
            <person name="Ichikawa N."/>
            <person name="Sato H."/>
            <person name="Tonouchi N."/>
        </authorList>
    </citation>
    <scope>NUCLEOTIDE SEQUENCE</scope>
    <source>
        <strain evidence="7">NBRC 10035</strain>
    </source>
</reference>
<accession>A0A9W6T181</accession>
<feature type="compositionally biased region" description="Acidic residues" evidence="5">
    <location>
        <begin position="229"/>
        <end position="247"/>
    </location>
</feature>
<proteinExistence type="predicted"/>
<comment type="caution">
    <text evidence="7">The sequence shown here is derived from an EMBL/GenBank/DDBJ whole genome shotgun (WGS) entry which is preliminary data.</text>
</comment>
<dbReference type="GO" id="GO:0016020">
    <property type="term" value="C:membrane"/>
    <property type="evidence" value="ECO:0007669"/>
    <property type="project" value="UniProtKB-SubCell"/>
</dbReference>
<keyword evidence="3 6" id="KW-1133">Transmembrane helix</keyword>
<protein>
    <submittedName>
        <fullName evidence="7">Unnamed protein product</fullName>
    </submittedName>
</protein>
<dbReference type="Gene3D" id="1.20.1280.290">
    <property type="match status" value="1"/>
</dbReference>
<feature type="transmembrane region" description="Helical" evidence="6">
    <location>
        <begin position="190"/>
        <end position="215"/>
    </location>
</feature>
<dbReference type="Proteomes" id="UP001165120">
    <property type="component" value="Unassembled WGS sequence"/>
</dbReference>
<dbReference type="PANTHER" id="PTHR16201">
    <property type="entry name" value="SEVEN TRANSMEMBRANE PROTEIN 1-RELATED"/>
    <property type="match status" value="1"/>
</dbReference>
<dbReference type="Pfam" id="PF04193">
    <property type="entry name" value="PQ-loop"/>
    <property type="match status" value="1"/>
</dbReference>
<feature type="transmembrane region" description="Helical" evidence="6">
    <location>
        <begin position="164"/>
        <end position="184"/>
    </location>
</feature>
<dbReference type="SMART" id="SM00679">
    <property type="entry name" value="CTNS"/>
    <property type="match status" value="2"/>
</dbReference>
<feature type="transmembrane region" description="Helical" evidence="6">
    <location>
        <begin position="98"/>
        <end position="120"/>
    </location>
</feature>
<keyword evidence="8" id="KW-1185">Reference proteome</keyword>
<evidence type="ECO:0000256" key="1">
    <source>
        <dbReference type="ARBA" id="ARBA00004141"/>
    </source>
</evidence>
<evidence type="ECO:0000256" key="2">
    <source>
        <dbReference type="ARBA" id="ARBA00022692"/>
    </source>
</evidence>
<dbReference type="InterPro" id="IPR006603">
    <property type="entry name" value="PQ-loop_rpt"/>
</dbReference>
<evidence type="ECO:0000313" key="8">
    <source>
        <dbReference type="Proteomes" id="UP001165120"/>
    </source>
</evidence>
<name>A0A9W6T181_CANBO</name>
<sequence>MANDDVISNVLGTIGTVCWCIQLTPQIYTNWKTKDTEGFPPIFMFLWAASGVPFAIYFMMSDSYIPMQVQPQMFTFLCTLAWIQSMYYPPNPVPKKRIIIYATSFLLISLALELGFILWLKPVYKNGTTWPSLIFGILASVILAAGLLPPYFELFKRQGRVVGINFLFLFLDSCGAIFSMSSVLIGEIDIMGVILYAIIIAMEFGIFMSQAIWWFRFRWRKIIAGDDEEEEIQNTTDGEDTTNDIEIESNTSGKNPIFTKTEKKDEDDEKEGINSKYEKSAVDIETHNVEENSIKHMK</sequence>
<feature type="compositionally biased region" description="Basic and acidic residues" evidence="5">
    <location>
        <begin position="271"/>
        <end position="298"/>
    </location>
</feature>
<feature type="region of interest" description="Disordered" evidence="5">
    <location>
        <begin position="229"/>
        <end position="298"/>
    </location>
</feature>